<sequence length="304" mass="34694">MAEATTAVSPLRRRMIDDMSLRNLSPATQRSYLHAVAKFSRYFGRSPDRLGLEDVRAFQVYLVSQGISWPALNQTVCALRFFYGVTLDRAGPNPVRIATEGAMWGAIRHHGFLGDTVVVSDDAGQFRIGDHALCWVHAERLVHKLIPVTPDQRQAVDIMRQLIWWFYRDLKSYQRAPCPRHAAALRARFERLFKRRTGYVMLDRLLARLHRRKHELLRVLDRPEIPLHTNGSENDIRTFVTKRKISGGTVSEAGKNARDVLLGLMKTCIKLDVSFFRYLGDRLGIPTQESIPPLPDLVRQAAQA</sequence>
<evidence type="ECO:0000256" key="3">
    <source>
        <dbReference type="PROSITE-ProRule" id="PRU01248"/>
    </source>
</evidence>
<dbReference type="InterPro" id="IPR004107">
    <property type="entry name" value="Integrase_SAM-like_N"/>
</dbReference>
<dbReference type="Pfam" id="PF03050">
    <property type="entry name" value="DDE_Tnp_IS66"/>
    <property type="match status" value="1"/>
</dbReference>
<evidence type="ECO:0000256" key="1">
    <source>
        <dbReference type="ARBA" id="ARBA00022908"/>
    </source>
</evidence>
<reference evidence="6" key="1">
    <citation type="journal article" date="2020" name="Mol. Plant Microbe">
        <title>Rhizobial microsymbionts of the narrowly endemic Oxytropis species growing in Kamchatka are characterized by significant genetic diversity and possess a set of genes that are associated with T3SS and T6SS secretion systems and can affect the development of symbiosis.</title>
        <authorList>
            <person name="Safronova V."/>
            <person name="Guro P."/>
            <person name="Sazanova A."/>
            <person name="Kuznetsova I."/>
            <person name="Belimov A."/>
            <person name="Yakubov V."/>
            <person name="Chirak E."/>
            <person name="Afonin A."/>
            <person name="Gogolev Y."/>
            <person name="Andronov E."/>
            <person name="Tikhonovich I."/>
        </authorList>
    </citation>
    <scope>NUCLEOTIDE SEQUENCE [LARGE SCALE GENOMIC DNA]</scope>
    <source>
        <strain evidence="6">583</strain>
        <plasmid evidence="6">p_1</plasmid>
    </source>
</reference>
<dbReference type="InterPro" id="IPR044068">
    <property type="entry name" value="CB"/>
</dbReference>
<dbReference type="GO" id="GO:0003677">
    <property type="term" value="F:DNA binding"/>
    <property type="evidence" value="ECO:0007669"/>
    <property type="project" value="UniProtKB-UniRule"/>
</dbReference>
<dbReference type="EMBL" id="CP050299">
    <property type="protein sequence ID" value="QND62036.1"/>
    <property type="molecule type" value="Genomic_DNA"/>
</dbReference>
<evidence type="ECO:0000313" key="6">
    <source>
        <dbReference type="Proteomes" id="UP000515465"/>
    </source>
</evidence>
<dbReference type="RefSeq" id="WP_244662177.1">
    <property type="nucleotide sequence ID" value="NZ_CP050299.1"/>
</dbReference>
<organism evidence="5 6">
    <name type="scientific">Mesorhizobium huakuii</name>
    <dbReference type="NCBI Taxonomy" id="28104"/>
    <lineage>
        <taxon>Bacteria</taxon>
        <taxon>Pseudomonadati</taxon>
        <taxon>Pseudomonadota</taxon>
        <taxon>Alphaproteobacteria</taxon>
        <taxon>Hyphomicrobiales</taxon>
        <taxon>Phyllobacteriaceae</taxon>
        <taxon>Mesorhizobium</taxon>
    </lineage>
</organism>
<dbReference type="PANTHER" id="PTHR33678">
    <property type="entry name" value="BLL1576 PROTEIN"/>
    <property type="match status" value="1"/>
</dbReference>
<dbReference type="InterPro" id="IPR052344">
    <property type="entry name" value="Transposase-related"/>
</dbReference>
<feature type="domain" description="Core-binding (CB)" evidence="4">
    <location>
        <begin position="6"/>
        <end position="87"/>
    </location>
</feature>
<dbReference type="InterPro" id="IPR010998">
    <property type="entry name" value="Integrase_recombinase_N"/>
</dbReference>
<protein>
    <submittedName>
        <fullName evidence="5">Transposase</fullName>
    </submittedName>
</protein>
<dbReference type="Proteomes" id="UP000515465">
    <property type="component" value="Plasmid p_1"/>
</dbReference>
<evidence type="ECO:0000259" key="4">
    <source>
        <dbReference type="PROSITE" id="PS51900"/>
    </source>
</evidence>
<dbReference type="GO" id="GO:0015074">
    <property type="term" value="P:DNA integration"/>
    <property type="evidence" value="ECO:0007669"/>
    <property type="project" value="UniProtKB-KW"/>
</dbReference>
<evidence type="ECO:0000256" key="2">
    <source>
        <dbReference type="ARBA" id="ARBA00023125"/>
    </source>
</evidence>
<dbReference type="InterPro" id="IPR004291">
    <property type="entry name" value="Transposase_IS66_central"/>
</dbReference>
<keyword evidence="1" id="KW-0229">DNA integration</keyword>
<proteinExistence type="predicted"/>
<keyword evidence="5" id="KW-0614">Plasmid</keyword>
<dbReference type="Pfam" id="PF13495">
    <property type="entry name" value="Phage_int_SAM_4"/>
    <property type="match status" value="1"/>
</dbReference>
<evidence type="ECO:0000313" key="5">
    <source>
        <dbReference type="EMBL" id="QND62036.1"/>
    </source>
</evidence>
<geneLocation type="plasmid" evidence="5 6">
    <name>p_1</name>
</geneLocation>
<keyword evidence="2 3" id="KW-0238">DNA-binding</keyword>
<dbReference type="PROSITE" id="PS51900">
    <property type="entry name" value="CB"/>
    <property type="match status" value="1"/>
</dbReference>
<name>A0A7G6T5K4_9HYPH</name>
<dbReference type="AlphaFoldDB" id="A0A7G6T5K4"/>
<dbReference type="PANTHER" id="PTHR33678:SF1">
    <property type="entry name" value="BLL1576 PROTEIN"/>
    <property type="match status" value="1"/>
</dbReference>
<gene>
    <name evidence="5" type="ORF">HB778_38665</name>
</gene>
<dbReference type="Gene3D" id="1.10.150.130">
    <property type="match status" value="1"/>
</dbReference>
<accession>A0A7G6T5K4</accession>